<evidence type="ECO:0000256" key="2">
    <source>
        <dbReference type="ARBA" id="ARBA00022801"/>
    </source>
</evidence>
<keyword evidence="4" id="KW-0812">Transmembrane</keyword>
<dbReference type="PANTHER" id="PTHR11782">
    <property type="entry name" value="ADENOSINE/GUANOSINE DIPHOSPHATASE"/>
    <property type="match status" value="1"/>
</dbReference>
<evidence type="ECO:0000313" key="5">
    <source>
        <dbReference type="EMBL" id="KAK6159960.1"/>
    </source>
</evidence>
<evidence type="ECO:0000313" key="6">
    <source>
        <dbReference type="Proteomes" id="UP001318860"/>
    </source>
</evidence>
<keyword evidence="2" id="KW-0378">Hydrolase</keyword>
<dbReference type="EMBL" id="JABTTQ020000003">
    <property type="protein sequence ID" value="KAK6159960.1"/>
    <property type="molecule type" value="Genomic_DNA"/>
</dbReference>
<evidence type="ECO:0000256" key="4">
    <source>
        <dbReference type="SAM" id="Phobius"/>
    </source>
</evidence>
<evidence type="ECO:0008006" key="7">
    <source>
        <dbReference type="Google" id="ProtNLM"/>
    </source>
</evidence>
<dbReference type="Gene3D" id="3.30.420.40">
    <property type="match status" value="1"/>
</dbReference>
<feature type="transmembrane region" description="Helical" evidence="4">
    <location>
        <begin position="47"/>
        <end position="66"/>
    </location>
</feature>
<comment type="caution">
    <text evidence="5">The sequence shown here is derived from an EMBL/GenBank/DDBJ whole genome shotgun (WGS) entry which is preliminary data.</text>
</comment>
<protein>
    <recommendedName>
        <fullName evidence="7">Apyrase</fullName>
    </recommendedName>
</protein>
<keyword evidence="4" id="KW-0472">Membrane</keyword>
<reference evidence="5 6" key="1">
    <citation type="journal article" date="2021" name="Comput. Struct. Biotechnol. J.">
        <title>De novo genome assembly of the potent medicinal plant Rehmannia glutinosa using nanopore technology.</title>
        <authorList>
            <person name="Ma L."/>
            <person name="Dong C."/>
            <person name="Song C."/>
            <person name="Wang X."/>
            <person name="Zheng X."/>
            <person name="Niu Y."/>
            <person name="Chen S."/>
            <person name="Feng W."/>
        </authorList>
    </citation>
    <scope>NUCLEOTIDE SEQUENCE [LARGE SCALE GENOMIC DNA]</scope>
    <source>
        <strain evidence="5">DH-2019</strain>
    </source>
</reference>
<dbReference type="InterPro" id="IPR000407">
    <property type="entry name" value="GDA1_CD39_NTPase"/>
</dbReference>
<keyword evidence="4" id="KW-1133">Transmembrane helix</keyword>
<sequence>MRRPNARTVNPNLEENKDMDPIKFHSRPTRPGFRSPNSRHSNPRSRFCLYTSISIALVLFCYILFFGNKNRENKKYGVVIDGGSTGTRIHVFKYDVKNGNLVLDFSEKGLVSMRVNPGLSAHIEDPERAGDAVAELVEFAKRNVPREQWGGTEIRLMATAGMRLLRSEDQERILNGCRRILRVSGFRFRDDWATVISGSDEGLYAWVVANYALGTLGAEPAQTTGIIELGGASAQVTFVSNEPMPPEFSRKIKFGNFTYNLYSHSLLQFGQNVALELLKESLVSEGQGLEWHSFRLYKFKMFVDAATESLQRNKPMDPCTPRGYAPDKEAWKLSPTSLIEKNRYPSTLLPSGNFSECRSASLKLLQKDQGQRAFLSDLVVAGQQFCGEEWSKLTQKYNFLEEEDLLRYCFSSAYIVAMLHDSLGIDLHDQRVAPRRASLAQEMDLIAGVSSFDILDHEGSDGLRVLPYQTLNLPCIKLYKNRNMIGYANQVDNIPLDWALGAFILQSAANLDANHSDWMATIIGGDSSKLPLLFGIFLVFILVSWFVLKWRKPQLKTIYDLEKGKYIVTRIGRYS</sequence>
<name>A0ABR0XLB0_REHGL</name>
<evidence type="ECO:0000256" key="3">
    <source>
        <dbReference type="SAM" id="MobiDB-lite"/>
    </source>
</evidence>
<proteinExistence type="inferred from homology"/>
<feature type="compositionally biased region" description="Basic and acidic residues" evidence="3">
    <location>
        <begin position="14"/>
        <end position="23"/>
    </location>
</feature>
<dbReference type="Gene3D" id="3.30.420.150">
    <property type="entry name" value="Exopolyphosphatase. Domain 2"/>
    <property type="match status" value="2"/>
</dbReference>
<dbReference type="Pfam" id="PF01150">
    <property type="entry name" value="GDA1_CD39"/>
    <property type="match status" value="1"/>
</dbReference>
<comment type="similarity">
    <text evidence="1">Belongs to the GDA1/CD39 NTPase family.</text>
</comment>
<keyword evidence="6" id="KW-1185">Reference proteome</keyword>
<gene>
    <name evidence="5" type="ORF">DH2020_003341</name>
</gene>
<dbReference type="PANTHER" id="PTHR11782:SF3">
    <property type="entry name" value="APYRASE 6-RELATED"/>
    <property type="match status" value="1"/>
</dbReference>
<organism evidence="5 6">
    <name type="scientific">Rehmannia glutinosa</name>
    <name type="common">Chinese foxglove</name>
    <dbReference type="NCBI Taxonomy" id="99300"/>
    <lineage>
        <taxon>Eukaryota</taxon>
        <taxon>Viridiplantae</taxon>
        <taxon>Streptophyta</taxon>
        <taxon>Embryophyta</taxon>
        <taxon>Tracheophyta</taxon>
        <taxon>Spermatophyta</taxon>
        <taxon>Magnoliopsida</taxon>
        <taxon>eudicotyledons</taxon>
        <taxon>Gunneridae</taxon>
        <taxon>Pentapetalae</taxon>
        <taxon>asterids</taxon>
        <taxon>lamiids</taxon>
        <taxon>Lamiales</taxon>
        <taxon>Orobanchaceae</taxon>
        <taxon>Rehmannieae</taxon>
        <taxon>Rehmannia</taxon>
    </lineage>
</organism>
<feature type="transmembrane region" description="Helical" evidence="4">
    <location>
        <begin position="530"/>
        <end position="548"/>
    </location>
</feature>
<feature type="region of interest" description="Disordered" evidence="3">
    <location>
        <begin position="1"/>
        <end position="42"/>
    </location>
</feature>
<dbReference type="Proteomes" id="UP001318860">
    <property type="component" value="Unassembled WGS sequence"/>
</dbReference>
<accession>A0ABR0XLB0</accession>
<evidence type="ECO:0000256" key="1">
    <source>
        <dbReference type="ARBA" id="ARBA00009283"/>
    </source>
</evidence>